<gene>
    <name evidence="1" type="ORF">SKAU_G00018320</name>
</gene>
<proteinExistence type="predicted"/>
<reference evidence="1" key="1">
    <citation type="journal article" date="2023" name="Science">
        <title>Genome structures resolve the early diversification of teleost fishes.</title>
        <authorList>
            <person name="Parey E."/>
            <person name="Louis A."/>
            <person name="Montfort J."/>
            <person name="Bouchez O."/>
            <person name="Roques C."/>
            <person name="Iampietro C."/>
            <person name="Lluch J."/>
            <person name="Castinel A."/>
            <person name="Donnadieu C."/>
            <person name="Desvignes T."/>
            <person name="Floi Bucao C."/>
            <person name="Jouanno E."/>
            <person name="Wen M."/>
            <person name="Mejri S."/>
            <person name="Dirks R."/>
            <person name="Jansen H."/>
            <person name="Henkel C."/>
            <person name="Chen W.J."/>
            <person name="Zahm M."/>
            <person name="Cabau C."/>
            <person name="Klopp C."/>
            <person name="Thompson A.W."/>
            <person name="Robinson-Rechavi M."/>
            <person name="Braasch I."/>
            <person name="Lecointre G."/>
            <person name="Bobe J."/>
            <person name="Postlethwait J.H."/>
            <person name="Berthelot C."/>
            <person name="Roest Crollius H."/>
            <person name="Guiguen Y."/>
        </authorList>
    </citation>
    <scope>NUCLEOTIDE SEQUENCE</scope>
    <source>
        <strain evidence="1">WJC10195</strain>
    </source>
</reference>
<accession>A0A9Q1GCM1</accession>
<keyword evidence="2" id="KW-1185">Reference proteome</keyword>
<evidence type="ECO:0000313" key="2">
    <source>
        <dbReference type="Proteomes" id="UP001152622"/>
    </source>
</evidence>
<comment type="caution">
    <text evidence="1">The sequence shown here is derived from an EMBL/GenBank/DDBJ whole genome shotgun (WGS) entry which is preliminary data.</text>
</comment>
<sequence length="87" mass="9833">MWLSVSQLSLWRVQLSFRGQRRGRSSHVHAGGWACVTGWQPRLGRGLRGGERLSAPARAFRESARDVHRRVSEQRKLGSELHCSDPA</sequence>
<dbReference type="EMBL" id="JAINUF010000001">
    <property type="protein sequence ID" value="KAJ8381054.1"/>
    <property type="molecule type" value="Genomic_DNA"/>
</dbReference>
<protein>
    <submittedName>
        <fullName evidence="1">Uncharacterized protein</fullName>
    </submittedName>
</protein>
<dbReference type="Proteomes" id="UP001152622">
    <property type="component" value="Chromosome 1"/>
</dbReference>
<organism evidence="1 2">
    <name type="scientific">Synaphobranchus kaupii</name>
    <name type="common">Kaup's arrowtooth eel</name>
    <dbReference type="NCBI Taxonomy" id="118154"/>
    <lineage>
        <taxon>Eukaryota</taxon>
        <taxon>Metazoa</taxon>
        <taxon>Chordata</taxon>
        <taxon>Craniata</taxon>
        <taxon>Vertebrata</taxon>
        <taxon>Euteleostomi</taxon>
        <taxon>Actinopterygii</taxon>
        <taxon>Neopterygii</taxon>
        <taxon>Teleostei</taxon>
        <taxon>Anguilliformes</taxon>
        <taxon>Synaphobranchidae</taxon>
        <taxon>Synaphobranchus</taxon>
    </lineage>
</organism>
<name>A0A9Q1GCM1_SYNKA</name>
<evidence type="ECO:0000313" key="1">
    <source>
        <dbReference type="EMBL" id="KAJ8381054.1"/>
    </source>
</evidence>
<dbReference type="AlphaFoldDB" id="A0A9Q1GCM1"/>